<dbReference type="EC" id="5.4.2.9" evidence="2"/>
<dbReference type="Pfam" id="PF13714">
    <property type="entry name" value="PEP_mutase"/>
    <property type="match status" value="1"/>
</dbReference>
<keyword evidence="4" id="KW-0670">Pyruvate</keyword>
<dbReference type="AlphaFoldDB" id="A0A1F5T0F9"/>
<evidence type="ECO:0000256" key="3">
    <source>
        <dbReference type="ARBA" id="ARBA00038455"/>
    </source>
</evidence>
<keyword evidence="1" id="KW-0413">Isomerase</keyword>
<dbReference type="Gene3D" id="3.90.550.10">
    <property type="entry name" value="Spore Coat Polysaccharide Biosynthesis Protein SpsA, Chain A"/>
    <property type="match status" value="1"/>
</dbReference>
<dbReference type="SUPFAM" id="SSF53448">
    <property type="entry name" value="Nucleotide-diphospho-sugar transferases"/>
    <property type="match status" value="1"/>
</dbReference>
<dbReference type="SUPFAM" id="SSF51621">
    <property type="entry name" value="Phosphoenolpyruvate/pyruvate domain"/>
    <property type="match status" value="1"/>
</dbReference>
<evidence type="ECO:0000256" key="2">
    <source>
        <dbReference type="ARBA" id="ARBA00024063"/>
    </source>
</evidence>
<dbReference type="Gene3D" id="3.20.20.60">
    <property type="entry name" value="Phosphoenolpyruvate-binding domains"/>
    <property type="match status" value="1"/>
</dbReference>
<name>A0A1F5T0F9_9BACT</name>
<accession>A0A1F5T0F9</accession>
<evidence type="ECO:0000313" key="5">
    <source>
        <dbReference type="Proteomes" id="UP000179001"/>
    </source>
</evidence>
<protein>
    <recommendedName>
        <fullName evidence="2">phosphoenolpyruvate mutase</fullName>
        <ecNumber evidence="2">5.4.2.9</ecNumber>
    </recommendedName>
</protein>
<dbReference type="GO" id="GO:0050188">
    <property type="term" value="F:phosphoenolpyruvate mutase activity"/>
    <property type="evidence" value="ECO:0007669"/>
    <property type="project" value="UniProtKB-EC"/>
</dbReference>
<dbReference type="InterPro" id="IPR012698">
    <property type="entry name" value="PEnolPyrv_PMutase_core"/>
</dbReference>
<organism evidence="4 5">
    <name type="scientific">Candidatus Falkowbacteria bacterium RIFOXYC2_FULL_36_12</name>
    <dbReference type="NCBI Taxonomy" id="1798002"/>
    <lineage>
        <taxon>Bacteria</taxon>
        <taxon>Candidatus Falkowiibacteriota</taxon>
    </lineage>
</organism>
<sequence>MSLEHRIDNVKRIGLLKKKIQQKGFVRIIETHNAISGLIANDSTVVLDTGEQREFDGFWESSLTDSASKGFPDIELVSLDSRLETISQILEVTDKPMIVDGDTGGDFNQFEYMVKKLERAGVSMVIIEDKVFPKRNSLEAGTRQTLEKPEVFAEKIRRGIEIKSDPDFLVVARIESLIAGFGLQDAIERAELYLKAGADGIMIHSKDADPSQIIEFAKKFKSFPPELIKEKLLICVPTTYNSLTCSQLAGYGFNIIIHANHNLRAAYKAMEDVCKQILTYDRTAEADEICTPIKSIFAKVGFLSVKEKDKQAAQKLKSKLKVVIPSAGVNELTRQLGKPIALVEINNKKLIERQLENFYNCGLDNIVLIRGFGAELFTLENIEYFDNPDFEKTFVLESLFKAKEALTGSFIYINSDLIINESILRNLMTLEKNPEVDVAVVVDNSFQYHKHNIDKKLDLVRTNKGSKIDPIRLIADNFSEDAEYIGKNIDSDIAHYEFIGVAYFSEKGTQKLHQIYNQAKTANRALHESSSFGMNSFTDILQELINTGTKVKVLKTYQGWMEIHNQEDLEIAKQIYA</sequence>
<dbReference type="InterPro" id="IPR039556">
    <property type="entry name" value="ICL/PEPM"/>
</dbReference>
<evidence type="ECO:0000256" key="1">
    <source>
        <dbReference type="ARBA" id="ARBA00023235"/>
    </source>
</evidence>
<dbReference type="CDD" id="cd00377">
    <property type="entry name" value="ICL_PEPM"/>
    <property type="match status" value="1"/>
</dbReference>
<dbReference type="InterPro" id="IPR040442">
    <property type="entry name" value="Pyrv_kinase-like_dom_sf"/>
</dbReference>
<reference evidence="4 5" key="1">
    <citation type="journal article" date="2016" name="Nat. Commun.">
        <title>Thousands of microbial genomes shed light on interconnected biogeochemical processes in an aquifer system.</title>
        <authorList>
            <person name="Anantharaman K."/>
            <person name="Brown C.T."/>
            <person name="Hug L.A."/>
            <person name="Sharon I."/>
            <person name="Castelle C.J."/>
            <person name="Probst A.J."/>
            <person name="Thomas B.C."/>
            <person name="Singh A."/>
            <person name="Wilkins M.J."/>
            <person name="Karaoz U."/>
            <person name="Brodie E.L."/>
            <person name="Williams K.H."/>
            <person name="Hubbard S.S."/>
            <person name="Banfield J.F."/>
        </authorList>
    </citation>
    <scope>NUCLEOTIDE SEQUENCE [LARGE SCALE GENOMIC DNA]</scope>
</reference>
<gene>
    <name evidence="4" type="ORF">A2478_03710</name>
</gene>
<evidence type="ECO:0000313" key="4">
    <source>
        <dbReference type="EMBL" id="OGF32399.1"/>
    </source>
</evidence>
<comment type="similarity">
    <text evidence="3">Belongs to the isocitrate lyase/PEP mutase superfamily. PEP mutase family.</text>
</comment>
<dbReference type="Proteomes" id="UP000179001">
    <property type="component" value="Unassembled WGS sequence"/>
</dbReference>
<dbReference type="PANTHER" id="PTHR42905:SF7">
    <property type="entry name" value="PHOSPHOENOLPYRUVATE PHOSPHOMUTASE"/>
    <property type="match status" value="1"/>
</dbReference>
<proteinExistence type="inferred from homology"/>
<comment type="caution">
    <text evidence="4">The sequence shown here is derived from an EMBL/GenBank/DDBJ whole genome shotgun (WGS) entry which is preliminary data.</text>
</comment>
<dbReference type="InterPro" id="IPR015813">
    <property type="entry name" value="Pyrv/PenolPyrv_kinase-like_dom"/>
</dbReference>
<dbReference type="EMBL" id="MFGJ01000006">
    <property type="protein sequence ID" value="OGF32399.1"/>
    <property type="molecule type" value="Genomic_DNA"/>
</dbReference>
<dbReference type="NCBIfam" id="TIGR02320">
    <property type="entry name" value="PEP_mutase"/>
    <property type="match status" value="1"/>
</dbReference>
<dbReference type="PANTHER" id="PTHR42905">
    <property type="entry name" value="PHOSPHOENOLPYRUVATE CARBOXYLASE"/>
    <property type="match status" value="1"/>
</dbReference>
<dbReference type="STRING" id="1798002.A2478_03710"/>
<dbReference type="InterPro" id="IPR029044">
    <property type="entry name" value="Nucleotide-diphossugar_trans"/>
</dbReference>